<dbReference type="PANTHER" id="PTHR30487">
    <property type="entry name" value="TYPE 4 PREPILIN-LIKE PROTEINS LEADER PEPTIDE-PROCESSING ENZYME"/>
    <property type="match status" value="1"/>
</dbReference>
<organism evidence="5 6">
    <name type="scientific">Isoptericola cucumis</name>
    <dbReference type="NCBI Taxonomy" id="1776856"/>
    <lineage>
        <taxon>Bacteria</taxon>
        <taxon>Bacillati</taxon>
        <taxon>Actinomycetota</taxon>
        <taxon>Actinomycetes</taxon>
        <taxon>Micrococcales</taxon>
        <taxon>Promicromonosporaceae</taxon>
        <taxon>Isoptericola</taxon>
    </lineage>
</organism>
<evidence type="ECO:0000313" key="6">
    <source>
        <dbReference type="Proteomes" id="UP000632535"/>
    </source>
</evidence>
<dbReference type="PANTHER" id="PTHR30487:SF0">
    <property type="entry name" value="PREPILIN LEADER PEPTIDASE_N-METHYLTRANSFERASE-RELATED"/>
    <property type="match status" value="1"/>
</dbReference>
<dbReference type="Pfam" id="PF01478">
    <property type="entry name" value="Peptidase_A24"/>
    <property type="match status" value="1"/>
</dbReference>
<reference evidence="6" key="1">
    <citation type="journal article" date="2019" name="Int. J. Syst. Evol. Microbiol.">
        <title>The Global Catalogue of Microorganisms (GCM) 10K type strain sequencing project: providing services to taxonomists for standard genome sequencing and annotation.</title>
        <authorList>
            <consortium name="The Broad Institute Genomics Platform"/>
            <consortium name="The Broad Institute Genome Sequencing Center for Infectious Disease"/>
            <person name="Wu L."/>
            <person name="Ma J."/>
        </authorList>
    </citation>
    <scope>NUCLEOTIDE SEQUENCE [LARGE SCALE GENOMIC DNA]</scope>
    <source>
        <strain evidence="6">CCM 8653</strain>
    </source>
</reference>
<accession>A0ABQ2B856</accession>
<comment type="caution">
    <text evidence="5">The sequence shown here is derived from an EMBL/GenBank/DDBJ whole genome shotgun (WGS) entry which is preliminary data.</text>
</comment>
<feature type="transmembrane region" description="Helical" evidence="3">
    <location>
        <begin position="190"/>
        <end position="208"/>
    </location>
</feature>
<dbReference type="InterPro" id="IPR050882">
    <property type="entry name" value="Prepilin_peptidase/N-MTase"/>
</dbReference>
<dbReference type="Proteomes" id="UP000632535">
    <property type="component" value="Unassembled WGS sequence"/>
</dbReference>
<feature type="transmembrane region" description="Helical" evidence="3">
    <location>
        <begin position="134"/>
        <end position="153"/>
    </location>
</feature>
<name>A0ABQ2B856_9MICO</name>
<comment type="similarity">
    <text evidence="1">Belongs to the peptidase A24 family.</text>
</comment>
<evidence type="ECO:0000256" key="3">
    <source>
        <dbReference type="SAM" id="Phobius"/>
    </source>
</evidence>
<evidence type="ECO:0000313" key="5">
    <source>
        <dbReference type="EMBL" id="GGI10270.1"/>
    </source>
</evidence>
<keyword evidence="6" id="KW-1185">Reference proteome</keyword>
<evidence type="ECO:0000256" key="2">
    <source>
        <dbReference type="SAM" id="MobiDB-lite"/>
    </source>
</evidence>
<proteinExistence type="inferred from homology"/>
<keyword evidence="3" id="KW-1133">Transmembrane helix</keyword>
<dbReference type="InterPro" id="IPR000045">
    <property type="entry name" value="Prepilin_IV_endopep_pep"/>
</dbReference>
<dbReference type="Gene3D" id="1.20.120.1220">
    <property type="match status" value="1"/>
</dbReference>
<keyword evidence="3" id="KW-0812">Transmembrane</keyword>
<dbReference type="RefSeq" id="WP_229738184.1">
    <property type="nucleotide sequence ID" value="NZ_BMDG01000010.1"/>
</dbReference>
<feature type="transmembrane region" description="Helical" evidence="3">
    <location>
        <begin position="159"/>
        <end position="178"/>
    </location>
</feature>
<evidence type="ECO:0000259" key="4">
    <source>
        <dbReference type="Pfam" id="PF01478"/>
    </source>
</evidence>
<feature type="domain" description="Prepilin type IV endopeptidase peptidase" evidence="4">
    <location>
        <begin position="68"/>
        <end position="173"/>
    </location>
</feature>
<protein>
    <recommendedName>
        <fullName evidence="4">Prepilin type IV endopeptidase peptidase domain-containing protein</fullName>
    </recommendedName>
</protein>
<feature type="region of interest" description="Disordered" evidence="2">
    <location>
        <begin position="1"/>
        <end position="20"/>
    </location>
</feature>
<dbReference type="EMBL" id="BMDG01000010">
    <property type="protein sequence ID" value="GGI10270.1"/>
    <property type="molecule type" value="Genomic_DNA"/>
</dbReference>
<feature type="transmembrane region" description="Helical" evidence="3">
    <location>
        <begin position="109"/>
        <end position="127"/>
    </location>
</feature>
<gene>
    <name evidence="5" type="ORF">GCM10007368_30410</name>
</gene>
<evidence type="ECO:0000256" key="1">
    <source>
        <dbReference type="ARBA" id="ARBA00005801"/>
    </source>
</evidence>
<sequence>MRPHDPAASGSPVPAARPRGSVAARARAELAPVRRRAAVVAAAAAAWAVWASGPGWSTPALVVAAVGGAALGVVDARTHRLPNALLFPTAAGVGVLLVLAAVAGGDLGALLRAVLGATALGLGYLLLHLLDRSGLGLGDVKLAVLLGATSAWYGWGALAGAALLPFLVGGLVAVALLVTRRANRRTALAFGPYMLLGTVLAITAARLGA</sequence>
<feature type="transmembrane region" description="Helical" evidence="3">
    <location>
        <begin position="56"/>
        <end position="73"/>
    </location>
</feature>
<keyword evidence="3" id="KW-0472">Membrane</keyword>
<feature type="transmembrane region" description="Helical" evidence="3">
    <location>
        <begin position="85"/>
        <end position="103"/>
    </location>
</feature>